<evidence type="ECO:0000259" key="2">
    <source>
        <dbReference type="PROSITE" id="PS50021"/>
    </source>
</evidence>
<dbReference type="Pfam" id="PF06294">
    <property type="entry name" value="CH_2"/>
    <property type="match status" value="1"/>
</dbReference>
<accession>A0A9J6CIZ1</accession>
<gene>
    <name evidence="3" type="ORF">PVAND_011553</name>
</gene>
<feature type="domain" description="Calponin-homology (CH)" evidence="2">
    <location>
        <begin position="8"/>
        <end position="113"/>
    </location>
</feature>
<dbReference type="InterPro" id="IPR001715">
    <property type="entry name" value="CH_dom"/>
</dbReference>
<dbReference type="InterPro" id="IPR010441">
    <property type="entry name" value="CH_2"/>
</dbReference>
<keyword evidence="4" id="KW-1185">Reference proteome</keyword>
<evidence type="ECO:0000256" key="1">
    <source>
        <dbReference type="SAM" id="Coils"/>
    </source>
</evidence>
<proteinExistence type="predicted"/>
<dbReference type="Proteomes" id="UP001107558">
    <property type="component" value="Chromosome 1"/>
</dbReference>
<dbReference type="AlphaFoldDB" id="A0A9J6CIZ1"/>
<dbReference type="PANTHER" id="PTHR12509:SF9">
    <property type="entry name" value="SPERM FLAGELLAR PROTEIN 1 ISOFORM X1"/>
    <property type="match status" value="1"/>
</dbReference>
<feature type="coiled-coil region" evidence="1">
    <location>
        <begin position="162"/>
        <end position="189"/>
    </location>
</feature>
<organism evidence="3 4">
    <name type="scientific">Polypedilum vanderplanki</name>
    <name type="common">Sleeping chironomid midge</name>
    <dbReference type="NCBI Taxonomy" id="319348"/>
    <lineage>
        <taxon>Eukaryota</taxon>
        <taxon>Metazoa</taxon>
        <taxon>Ecdysozoa</taxon>
        <taxon>Arthropoda</taxon>
        <taxon>Hexapoda</taxon>
        <taxon>Insecta</taxon>
        <taxon>Pterygota</taxon>
        <taxon>Neoptera</taxon>
        <taxon>Endopterygota</taxon>
        <taxon>Diptera</taxon>
        <taxon>Nematocera</taxon>
        <taxon>Chironomoidea</taxon>
        <taxon>Chironomidae</taxon>
        <taxon>Chironominae</taxon>
        <taxon>Polypedilum</taxon>
        <taxon>Polypedilum</taxon>
    </lineage>
</organism>
<dbReference type="EMBL" id="JADBJN010000001">
    <property type="protein sequence ID" value="KAG5682185.1"/>
    <property type="molecule type" value="Genomic_DNA"/>
</dbReference>
<dbReference type="GO" id="GO:0051493">
    <property type="term" value="P:regulation of cytoskeleton organization"/>
    <property type="evidence" value="ECO:0007669"/>
    <property type="project" value="TreeGrafter"/>
</dbReference>
<dbReference type="OrthoDB" id="7791139at2759"/>
<dbReference type="GO" id="GO:0008017">
    <property type="term" value="F:microtubule binding"/>
    <property type="evidence" value="ECO:0007669"/>
    <property type="project" value="TreeGrafter"/>
</dbReference>
<dbReference type="SUPFAM" id="SSF47576">
    <property type="entry name" value="Calponin-homology domain, CH-domain"/>
    <property type="match status" value="1"/>
</dbReference>
<keyword evidence="1" id="KW-0175">Coiled coil</keyword>
<dbReference type="PROSITE" id="PS50021">
    <property type="entry name" value="CH"/>
    <property type="match status" value="1"/>
</dbReference>
<comment type="caution">
    <text evidence="3">The sequence shown here is derived from an EMBL/GenBank/DDBJ whole genome shotgun (WGS) entry which is preliminary data.</text>
</comment>
<sequence>MSLPKLNSYELEAIFKWIDGYTLSRPSKKLSRDFSDAVLLAEILKFEFAKLVELHNYPACNSVQGKMKNWDALNRKVLKKLSINLRQEEIEKLAKGETTFIEEVLFHVMNKVRQAKALELSQSKKSIGDNKLQSDIMTVTVTKQVGDHVENIPQQMIQLTIYDDLLAKFEEQQMLVKELNERIHDLEIASNTKSQIIAELEERINEKRHKKTSISSLKESIANFF</sequence>
<evidence type="ECO:0000313" key="4">
    <source>
        <dbReference type="Proteomes" id="UP001107558"/>
    </source>
</evidence>
<protein>
    <recommendedName>
        <fullName evidence="2">Calponin-homology (CH) domain-containing protein</fullName>
    </recommendedName>
</protein>
<evidence type="ECO:0000313" key="3">
    <source>
        <dbReference type="EMBL" id="KAG5682185.1"/>
    </source>
</evidence>
<dbReference type="PANTHER" id="PTHR12509">
    <property type="entry name" value="SPERMATOGENESIS-ASSOCIATED 4-RELATED"/>
    <property type="match status" value="1"/>
</dbReference>
<dbReference type="InterPro" id="IPR036872">
    <property type="entry name" value="CH_dom_sf"/>
</dbReference>
<dbReference type="Gene3D" id="1.10.418.10">
    <property type="entry name" value="Calponin-like domain"/>
    <property type="match status" value="1"/>
</dbReference>
<dbReference type="GO" id="GO:0005930">
    <property type="term" value="C:axoneme"/>
    <property type="evidence" value="ECO:0007669"/>
    <property type="project" value="TreeGrafter"/>
</dbReference>
<name>A0A9J6CIZ1_POLVA</name>
<dbReference type="FunFam" id="1.10.418.10:FF:000059">
    <property type="entry name" value="RIKEN cDNA 6430531B16 gene"/>
    <property type="match status" value="1"/>
</dbReference>
<reference evidence="3" key="1">
    <citation type="submission" date="2021-03" db="EMBL/GenBank/DDBJ databases">
        <title>Chromosome level genome of the anhydrobiotic midge Polypedilum vanderplanki.</title>
        <authorList>
            <person name="Yoshida Y."/>
            <person name="Kikawada T."/>
            <person name="Gusev O."/>
        </authorList>
    </citation>
    <scope>NUCLEOTIDE SEQUENCE</scope>
    <source>
        <strain evidence="3">NIAS01</strain>
        <tissue evidence="3">Whole body or cell culture</tissue>
    </source>
</reference>
<dbReference type="InterPro" id="IPR052111">
    <property type="entry name" value="Spermatogenesis_Ciliary_MAP"/>
</dbReference>